<dbReference type="Proteomes" id="UP000253744">
    <property type="component" value="Plasmid pDrdI"/>
</dbReference>
<keyword evidence="1" id="KW-0472">Membrane</keyword>
<evidence type="ECO:0000256" key="1">
    <source>
        <dbReference type="SAM" id="Phobius"/>
    </source>
</evidence>
<keyword evidence="2" id="KW-0614">Plasmid</keyword>
<proteinExistence type="predicted"/>
<accession>A0A345IN61</accession>
<evidence type="ECO:0000313" key="2">
    <source>
        <dbReference type="EMBL" id="AXH01134.1"/>
    </source>
</evidence>
<geneLocation type="plasmid" evidence="3">
    <name>pdrdi</name>
</geneLocation>
<protein>
    <submittedName>
        <fullName evidence="2">Sporulation protein YjcZ</fullName>
    </submittedName>
</protein>
<sequence>MRLGTGGCGTGGRGGCGAGPELLLVILFFLIMFIAKLP</sequence>
<gene>
    <name evidence="2" type="ORF">DVJ83_15440</name>
</gene>
<dbReference type="KEGG" id="dwu:DVJ83_15440"/>
<keyword evidence="1" id="KW-0812">Transmembrane</keyword>
<keyword evidence="1" id="KW-1133">Transmembrane helix</keyword>
<dbReference type="EMBL" id="CP031163">
    <property type="protein sequence ID" value="AXH01134.1"/>
    <property type="molecule type" value="Genomic_DNA"/>
</dbReference>
<feature type="transmembrane region" description="Helical" evidence="1">
    <location>
        <begin position="20"/>
        <end position="37"/>
    </location>
</feature>
<reference evidence="2 3" key="1">
    <citation type="submission" date="2018-07" db="EMBL/GenBank/DDBJ databases">
        <title>Complete Genome and Methylome Analysis of Deinococcus wulumuqiensis NEB 479.</title>
        <authorList>
            <person name="Fomenkov A."/>
            <person name="Luyten Y."/>
            <person name="Vincze T."/>
            <person name="Anton B.P."/>
            <person name="Clark T."/>
            <person name="Roberts R.J."/>
            <person name="Morgan R.D."/>
        </authorList>
    </citation>
    <scope>NUCLEOTIDE SEQUENCE [LARGE SCALE GENOMIC DNA]</scope>
    <source>
        <strain evidence="2 3">NEB 479</strain>
        <plasmid evidence="3">Plasmid pdrdi</plasmid>
    </source>
</reference>
<organism evidence="2 3">
    <name type="scientific">Deinococcus wulumuqiensis</name>
    <dbReference type="NCBI Taxonomy" id="980427"/>
    <lineage>
        <taxon>Bacteria</taxon>
        <taxon>Thermotogati</taxon>
        <taxon>Deinococcota</taxon>
        <taxon>Deinococci</taxon>
        <taxon>Deinococcales</taxon>
        <taxon>Deinococcaceae</taxon>
        <taxon>Deinococcus</taxon>
    </lineage>
</organism>
<evidence type="ECO:0000313" key="3">
    <source>
        <dbReference type="Proteomes" id="UP000253744"/>
    </source>
</evidence>
<name>A0A345IN61_9DEIO</name>
<dbReference type="AlphaFoldDB" id="A0A345IN61"/>